<evidence type="ECO:0000313" key="2">
    <source>
        <dbReference type="Proteomes" id="UP000183038"/>
    </source>
</evidence>
<protein>
    <recommendedName>
        <fullName evidence="3">Tetratricopeptide repeat-containing protein</fullName>
    </recommendedName>
</protein>
<dbReference type="EMBL" id="FNTB01000001">
    <property type="protein sequence ID" value="SEC73224.1"/>
    <property type="molecule type" value="Genomic_DNA"/>
</dbReference>
<proteinExistence type="predicted"/>
<evidence type="ECO:0008006" key="3">
    <source>
        <dbReference type="Google" id="ProtNLM"/>
    </source>
</evidence>
<evidence type="ECO:0000313" key="1">
    <source>
        <dbReference type="EMBL" id="SEC73224.1"/>
    </source>
</evidence>
<sequence>MSSFDTQVQRNLMGKRLEKEGRLLEAKALYEANISESFEGSFPYKRLAILYRKGKSIDEEIRVLEKAVSVFQLLIETSRKDIHPKLDYFKERLEKTKLLKFYKG</sequence>
<accession>A0A1H4UYL2</accession>
<organism evidence="1 2">
    <name type="scientific">Maribacter dokdonensis</name>
    <dbReference type="NCBI Taxonomy" id="320912"/>
    <lineage>
        <taxon>Bacteria</taxon>
        <taxon>Pseudomonadati</taxon>
        <taxon>Bacteroidota</taxon>
        <taxon>Flavobacteriia</taxon>
        <taxon>Flavobacteriales</taxon>
        <taxon>Flavobacteriaceae</taxon>
        <taxon>Maribacter</taxon>
    </lineage>
</organism>
<name>A0A1H4UYL2_9FLAO</name>
<dbReference type="AlphaFoldDB" id="A0A1H4UYL2"/>
<reference evidence="1 2" key="1">
    <citation type="submission" date="2016-10" db="EMBL/GenBank/DDBJ databases">
        <authorList>
            <person name="de Groot N.N."/>
        </authorList>
    </citation>
    <scope>NUCLEOTIDE SEQUENCE [LARGE SCALE GENOMIC DNA]</scope>
    <source>
        <strain evidence="1 2">MAR_2009_71</strain>
    </source>
</reference>
<dbReference type="Proteomes" id="UP000183038">
    <property type="component" value="Unassembled WGS sequence"/>
</dbReference>
<gene>
    <name evidence="1" type="ORF">SAMN05192540_3936</name>
</gene>